<evidence type="ECO:0000313" key="5">
    <source>
        <dbReference type="EMBL" id="MFD1685078.1"/>
    </source>
</evidence>
<dbReference type="EMBL" id="JBHUDP010000002">
    <property type="protein sequence ID" value="MFD1685078.1"/>
    <property type="molecule type" value="Genomic_DNA"/>
</dbReference>
<keyword evidence="6" id="KW-1185">Reference proteome</keyword>
<dbReference type="Proteomes" id="UP001597092">
    <property type="component" value="Unassembled WGS sequence"/>
</dbReference>
<proteinExistence type="inferred from homology"/>
<dbReference type="RefSeq" id="WP_256306995.1">
    <property type="nucleotide sequence ID" value="NZ_JANHAW010000001.1"/>
</dbReference>
<dbReference type="Pfam" id="PF01205">
    <property type="entry name" value="Impact_N"/>
    <property type="match status" value="2"/>
</dbReference>
<dbReference type="PANTHER" id="PTHR16301">
    <property type="entry name" value="IMPACT-RELATED"/>
    <property type="match status" value="1"/>
</dbReference>
<dbReference type="InterPro" id="IPR015269">
    <property type="entry name" value="UPF0029_Impact_C"/>
</dbReference>
<dbReference type="Gene3D" id="3.30.230.30">
    <property type="entry name" value="Impact, N-terminal domain"/>
    <property type="match status" value="1"/>
</dbReference>
<dbReference type="AlphaFoldDB" id="A0ABD6DW99"/>
<comment type="caution">
    <text evidence="5">The sequence shown here is derived from an EMBL/GenBank/DDBJ whole genome shotgun (WGS) entry which is preliminary data.</text>
</comment>
<evidence type="ECO:0000313" key="6">
    <source>
        <dbReference type="Proteomes" id="UP001597092"/>
    </source>
</evidence>
<dbReference type="InterPro" id="IPR023582">
    <property type="entry name" value="Impact"/>
</dbReference>
<organism evidence="5 6">
    <name type="scientific">Halobellus litoreus</name>
    <dbReference type="NCBI Taxonomy" id="755310"/>
    <lineage>
        <taxon>Archaea</taxon>
        <taxon>Methanobacteriati</taxon>
        <taxon>Methanobacteriota</taxon>
        <taxon>Stenosarchaea group</taxon>
        <taxon>Halobacteria</taxon>
        <taxon>Halobacteriales</taxon>
        <taxon>Haloferacaceae</taxon>
        <taxon>Halobellus</taxon>
    </lineage>
</organism>
<reference evidence="5 6" key="1">
    <citation type="journal article" date="2019" name="Int. J. Syst. Evol. Microbiol.">
        <title>The Global Catalogue of Microorganisms (GCM) 10K type strain sequencing project: providing services to taxonomists for standard genome sequencing and annotation.</title>
        <authorList>
            <consortium name="The Broad Institute Genomics Platform"/>
            <consortium name="The Broad Institute Genome Sequencing Center for Infectious Disease"/>
            <person name="Wu L."/>
            <person name="Ma J."/>
        </authorList>
    </citation>
    <scope>NUCLEOTIDE SEQUENCE [LARGE SCALE GENOMIC DNA]</scope>
    <source>
        <strain evidence="5 6">CGMCC 1.10387</strain>
    </source>
</reference>
<protein>
    <submittedName>
        <fullName evidence="5">IMPACT family protein</fullName>
    </submittedName>
</protein>
<feature type="compositionally biased region" description="Basic and acidic residues" evidence="2">
    <location>
        <begin position="56"/>
        <end position="67"/>
    </location>
</feature>
<gene>
    <name evidence="5" type="ORF">ACFSAS_05565</name>
</gene>
<feature type="domain" description="Impact N-terminal" evidence="3">
    <location>
        <begin position="36"/>
        <end position="85"/>
    </location>
</feature>
<feature type="compositionally biased region" description="Basic and acidic residues" evidence="2">
    <location>
        <begin position="10"/>
        <end position="21"/>
    </location>
</feature>
<dbReference type="InterPro" id="IPR036956">
    <property type="entry name" value="Impact_N_sf"/>
</dbReference>
<feature type="region of interest" description="Disordered" evidence="2">
    <location>
        <begin position="1"/>
        <end position="31"/>
    </location>
</feature>
<sequence length="294" mass="30039">MAALLSAVTDRSDDSESHPESFRTVAGPGEASFEVKGSEFIGYASPANTVEEAESFIERVRERHPDATHNVPAYRVPASAGSPSRPSDADSVGSDPGSTGSDADSTGSDADPTTGPGDAVGPESGSGAGTEGPGNEAETGSGPETASGTGTGFGTGPMLREYQSDDGEPSGSSGKPALNVLVQRDIRNVATVVTRYYGGTNLGVGGLARAYSRAVKDAVDDAGVVETVPHERFVVTVEYDDSGTVRGLLESSGVEFEGTYEADVAFEVRAPVDAAATLRDRIRSATSGRADIDA</sequence>
<dbReference type="SUPFAM" id="SSF54211">
    <property type="entry name" value="Ribosomal protein S5 domain 2-like"/>
    <property type="match status" value="2"/>
</dbReference>
<feature type="domain" description="Impact N-terminal" evidence="3">
    <location>
        <begin position="161"/>
        <end position="219"/>
    </location>
</feature>
<dbReference type="InterPro" id="IPR020568">
    <property type="entry name" value="Ribosomal_Su5_D2-typ_SF"/>
</dbReference>
<feature type="region of interest" description="Disordered" evidence="2">
    <location>
        <begin position="55"/>
        <end position="176"/>
    </location>
</feature>
<dbReference type="PANTHER" id="PTHR16301:SF20">
    <property type="entry name" value="IMPACT FAMILY MEMBER YIGZ"/>
    <property type="match status" value="1"/>
</dbReference>
<feature type="compositionally biased region" description="Low complexity" evidence="2">
    <location>
        <begin position="93"/>
        <end position="115"/>
    </location>
</feature>
<name>A0ABD6DW99_9EURY</name>
<accession>A0ABD6DW99</accession>
<comment type="similarity">
    <text evidence="1">Belongs to the IMPACT family.</text>
</comment>
<dbReference type="InterPro" id="IPR001498">
    <property type="entry name" value="Impact_N"/>
</dbReference>
<dbReference type="Pfam" id="PF09186">
    <property type="entry name" value="DUF1949"/>
    <property type="match status" value="1"/>
</dbReference>
<evidence type="ECO:0000259" key="4">
    <source>
        <dbReference type="Pfam" id="PF09186"/>
    </source>
</evidence>
<evidence type="ECO:0000259" key="3">
    <source>
        <dbReference type="Pfam" id="PF01205"/>
    </source>
</evidence>
<evidence type="ECO:0000256" key="2">
    <source>
        <dbReference type="SAM" id="MobiDB-lite"/>
    </source>
</evidence>
<feature type="domain" description="UPF0029" evidence="4">
    <location>
        <begin position="235"/>
        <end position="289"/>
    </location>
</feature>
<dbReference type="SUPFAM" id="SSF54980">
    <property type="entry name" value="EF-G C-terminal domain-like"/>
    <property type="match status" value="1"/>
</dbReference>
<dbReference type="InterPro" id="IPR035647">
    <property type="entry name" value="EFG_III/V"/>
</dbReference>
<evidence type="ECO:0000256" key="1">
    <source>
        <dbReference type="ARBA" id="ARBA00007665"/>
    </source>
</evidence>